<dbReference type="PROSITE" id="PS51318">
    <property type="entry name" value="TAT"/>
    <property type="match status" value="1"/>
</dbReference>
<evidence type="ECO:0000313" key="1">
    <source>
        <dbReference type="EMBL" id="MCA9730142.1"/>
    </source>
</evidence>
<dbReference type="PANTHER" id="PTHR43742">
    <property type="entry name" value="TRIMETHYLAMINE-N-OXIDE REDUCTASE"/>
    <property type="match status" value="1"/>
</dbReference>
<dbReference type="PANTHER" id="PTHR43742:SF3">
    <property type="entry name" value="DIMETHYL SULFOXIDE REDUCTASE DMSA"/>
    <property type="match status" value="1"/>
</dbReference>
<gene>
    <name evidence="1" type="ORF">KC729_20830</name>
</gene>
<feature type="non-terminal residue" evidence="1">
    <location>
        <position position="361"/>
    </location>
</feature>
<comment type="caution">
    <text evidence="1">The sequence shown here is derived from an EMBL/GenBank/DDBJ whole genome shotgun (WGS) entry which is preliminary data.</text>
</comment>
<reference evidence="1" key="2">
    <citation type="journal article" date="2021" name="Microbiome">
        <title>Successional dynamics and alternative stable states in a saline activated sludge microbial community over 9 years.</title>
        <authorList>
            <person name="Wang Y."/>
            <person name="Ye J."/>
            <person name="Ju F."/>
            <person name="Liu L."/>
            <person name="Boyd J.A."/>
            <person name="Deng Y."/>
            <person name="Parks D.H."/>
            <person name="Jiang X."/>
            <person name="Yin X."/>
            <person name="Woodcroft B.J."/>
            <person name="Tyson G.W."/>
            <person name="Hugenholtz P."/>
            <person name="Polz M.F."/>
            <person name="Zhang T."/>
        </authorList>
    </citation>
    <scope>NUCLEOTIDE SEQUENCE</scope>
    <source>
        <strain evidence="1">HKST-UBA01</strain>
    </source>
</reference>
<proteinExistence type="predicted"/>
<dbReference type="GO" id="GO:0030151">
    <property type="term" value="F:molybdenum ion binding"/>
    <property type="evidence" value="ECO:0007669"/>
    <property type="project" value="TreeGrafter"/>
</dbReference>
<dbReference type="InterPro" id="IPR006311">
    <property type="entry name" value="TAT_signal"/>
</dbReference>
<dbReference type="GO" id="GO:0030288">
    <property type="term" value="C:outer membrane-bounded periplasmic space"/>
    <property type="evidence" value="ECO:0007669"/>
    <property type="project" value="TreeGrafter"/>
</dbReference>
<dbReference type="InterPro" id="IPR050612">
    <property type="entry name" value="Prok_Mopterin_Oxidored"/>
</dbReference>
<dbReference type="EMBL" id="JAGQHR010001010">
    <property type="protein sequence ID" value="MCA9730142.1"/>
    <property type="molecule type" value="Genomic_DNA"/>
</dbReference>
<evidence type="ECO:0000313" key="2">
    <source>
        <dbReference type="Proteomes" id="UP000697710"/>
    </source>
</evidence>
<organism evidence="1 2">
    <name type="scientific">Eiseniibacteriota bacterium</name>
    <dbReference type="NCBI Taxonomy" id="2212470"/>
    <lineage>
        <taxon>Bacteria</taxon>
        <taxon>Candidatus Eiseniibacteriota</taxon>
    </lineage>
</organism>
<sequence length="361" mass="40584">MSFQDRTSDSVVSRRRFLFQMAGAGLGSVALSSNVVRGLDALEPLYVGNPLSHYPNRDWEKVYRDLYQSESSFVFLCAPNDTHNCLLRGYVKNGVVTRISPTYGYHEATDLDGNQASRRWDPRCCQKGLALVRRFYGDRRCKRPLMRRGFKQWVEEGFPRDPQTAAVDPKYMRRGDDAWVTVSWDEAFSYSARALENIARTYTGEEGKKRLLAQGYDPIMVDAAGGIGTQVMKFRGGMPPLGMTRVFAQYRLANAMALLDDKIRGLGADGSVGARGWDNYSWHTDLPPGHPMVTGQQTVDFDLCNVEHAKLALIWGMNWITTKMPDAHWLTEARLKGTRVVVIACEYSATSCKADDAIVVR</sequence>
<name>A0A956M3Q3_UNCEI</name>
<accession>A0A956M3Q3</accession>
<dbReference type="Gene3D" id="3.40.50.12440">
    <property type="match status" value="1"/>
</dbReference>
<reference evidence="1" key="1">
    <citation type="submission" date="2020-04" db="EMBL/GenBank/DDBJ databases">
        <authorList>
            <person name="Zhang T."/>
        </authorList>
    </citation>
    <scope>NUCLEOTIDE SEQUENCE</scope>
    <source>
        <strain evidence="1">HKST-UBA01</strain>
    </source>
</reference>
<dbReference type="GO" id="GO:0009061">
    <property type="term" value="P:anaerobic respiration"/>
    <property type="evidence" value="ECO:0007669"/>
    <property type="project" value="TreeGrafter"/>
</dbReference>
<dbReference type="AlphaFoldDB" id="A0A956M3Q3"/>
<dbReference type="SUPFAM" id="SSF53706">
    <property type="entry name" value="Formate dehydrogenase/DMSO reductase, domains 1-3"/>
    <property type="match status" value="1"/>
</dbReference>
<dbReference type="Proteomes" id="UP000697710">
    <property type="component" value="Unassembled WGS sequence"/>
</dbReference>
<dbReference type="GO" id="GO:0009055">
    <property type="term" value="F:electron transfer activity"/>
    <property type="evidence" value="ECO:0007669"/>
    <property type="project" value="TreeGrafter"/>
</dbReference>
<protein>
    <submittedName>
        <fullName evidence="1">Molybdopterin-dependent oxidoreductase</fullName>
    </submittedName>
</protein>